<evidence type="ECO:0000259" key="5">
    <source>
        <dbReference type="Pfam" id="PF00294"/>
    </source>
</evidence>
<protein>
    <submittedName>
        <fullName evidence="6">PfkB family carbohydrate kinase</fullName>
    </submittedName>
</protein>
<name>A0ABV3FQY3_9NOCA</name>
<dbReference type="InterPro" id="IPR002139">
    <property type="entry name" value="Ribo/fructo_kinase"/>
</dbReference>
<feature type="compositionally biased region" description="Basic and acidic residues" evidence="4">
    <location>
        <begin position="486"/>
        <end position="496"/>
    </location>
</feature>
<dbReference type="GO" id="GO:0016301">
    <property type="term" value="F:kinase activity"/>
    <property type="evidence" value="ECO:0007669"/>
    <property type="project" value="UniProtKB-KW"/>
</dbReference>
<dbReference type="Pfam" id="PF00294">
    <property type="entry name" value="PfkB"/>
    <property type="match status" value="1"/>
</dbReference>
<evidence type="ECO:0000313" key="6">
    <source>
        <dbReference type="EMBL" id="MEV0707824.1"/>
    </source>
</evidence>
<dbReference type="PRINTS" id="PR00990">
    <property type="entry name" value="RIBOKINASE"/>
</dbReference>
<evidence type="ECO:0000256" key="4">
    <source>
        <dbReference type="SAM" id="MobiDB-lite"/>
    </source>
</evidence>
<comment type="similarity">
    <text evidence="1">Belongs to the carbohydrate kinase PfkB family.</text>
</comment>
<sequence length="502" mass="54526">MVAQDSATVAVRNVLARLGKHRGLAEGADRLRTTQVDIAPLLELPVVEDRARRDELPPNEVVLSVVREFARRLAPTDRLIADAALALGLLRENPPVGIDFDRLYAADLGARREYLTQQWLPLHESLGATAIPTRPTVRTLRATPERRAFTALAALLAAGIEVEPEDPAPRSDSASTTLGTVTVIGAAVIDHTYRTDHIPTADGRPALGRFKEQIGGKGLNRAVAVARLGFQVRLIAAVGDDPAGRRILRYLRKEGVDTELVKIVPGESTPVAAVIMAGNGTSAVIGNADDAVRIDREDLNAPAARRAITEADAVLMTFEQPMTIIEHTLEILRSVPDGPWLLVQPTPSISFPQYLYEYFGRIDYLIGSEQELRALLSKSRTKSDDSGNLPDIPEQLLTLGIETVCTVQGFECTVHSTDKNVIDIRRFAAAQLDESLGARAAFMAALVHRLITRDRRADREAFRWATAAMVATQSFGDIPGAMPDTGRIDRIARSPMDDDSGG</sequence>
<accession>A0ABV3FQY3</accession>
<comment type="caution">
    <text evidence="6">The sequence shown here is derived from an EMBL/GenBank/DDBJ whole genome shotgun (WGS) entry which is preliminary data.</text>
</comment>
<gene>
    <name evidence="6" type="ORF">AB0I48_09695</name>
</gene>
<keyword evidence="7" id="KW-1185">Reference proteome</keyword>
<dbReference type="InterPro" id="IPR029056">
    <property type="entry name" value="Ribokinase-like"/>
</dbReference>
<dbReference type="Proteomes" id="UP001551695">
    <property type="component" value="Unassembled WGS sequence"/>
</dbReference>
<feature type="region of interest" description="Disordered" evidence="4">
    <location>
        <begin position="481"/>
        <end position="502"/>
    </location>
</feature>
<dbReference type="PROSITE" id="PS00583">
    <property type="entry name" value="PFKB_KINASES_1"/>
    <property type="match status" value="1"/>
</dbReference>
<organism evidence="6 7">
    <name type="scientific">Nocardia aurea</name>
    <dbReference type="NCBI Taxonomy" id="2144174"/>
    <lineage>
        <taxon>Bacteria</taxon>
        <taxon>Bacillati</taxon>
        <taxon>Actinomycetota</taxon>
        <taxon>Actinomycetes</taxon>
        <taxon>Mycobacteriales</taxon>
        <taxon>Nocardiaceae</taxon>
        <taxon>Nocardia</taxon>
    </lineage>
</organism>
<keyword evidence="2" id="KW-0808">Transferase</keyword>
<evidence type="ECO:0000256" key="3">
    <source>
        <dbReference type="ARBA" id="ARBA00022777"/>
    </source>
</evidence>
<dbReference type="RefSeq" id="WP_357781881.1">
    <property type="nucleotide sequence ID" value="NZ_JBFAKC010000004.1"/>
</dbReference>
<dbReference type="EMBL" id="JBFAKC010000004">
    <property type="protein sequence ID" value="MEV0707824.1"/>
    <property type="molecule type" value="Genomic_DNA"/>
</dbReference>
<dbReference type="SUPFAM" id="SSF53613">
    <property type="entry name" value="Ribokinase-like"/>
    <property type="match status" value="1"/>
</dbReference>
<dbReference type="PANTHER" id="PTHR10584">
    <property type="entry name" value="SUGAR KINASE"/>
    <property type="match status" value="1"/>
</dbReference>
<dbReference type="InterPro" id="IPR002173">
    <property type="entry name" value="Carboh/pur_kinase_PfkB_CS"/>
</dbReference>
<feature type="domain" description="Carbohydrate kinase PfkB" evidence="5">
    <location>
        <begin position="181"/>
        <end position="479"/>
    </location>
</feature>
<evidence type="ECO:0000256" key="2">
    <source>
        <dbReference type="ARBA" id="ARBA00022679"/>
    </source>
</evidence>
<dbReference type="Gene3D" id="3.40.1190.20">
    <property type="match status" value="1"/>
</dbReference>
<evidence type="ECO:0000313" key="7">
    <source>
        <dbReference type="Proteomes" id="UP001551695"/>
    </source>
</evidence>
<keyword evidence="3 6" id="KW-0418">Kinase</keyword>
<dbReference type="InterPro" id="IPR011611">
    <property type="entry name" value="PfkB_dom"/>
</dbReference>
<proteinExistence type="inferred from homology"/>
<dbReference type="PANTHER" id="PTHR10584:SF166">
    <property type="entry name" value="RIBOKINASE"/>
    <property type="match status" value="1"/>
</dbReference>
<evidence type="ECO:0000256" key="1">
    <source>
        <dbReference type="ARBA" id="ARBA00010688"/>
    </source>
</evidence>
<reference evidence="6 7" key="1">
    <citation type="submission" date="2024-06" db="EMBL/GenBank/DDBJ databases">
        <title>The Natural Products Discovery Center: Release of the First 8490 Sequenced Strains for Exploring Actinobacteria Biosynthetic Diversity.</title>
        <authorList>
            <person name="Kalkreuter E."/>
            <person name="Kautsar S.A."/>
            <person name="Yang D."/>
            <person name="Bader C.D."/>
            <person name="Teijaro C.N."/>
            <person name="Fluegel L."/>
            <person name="Davis C.M."/>
            <person name="Simpson J.R."/>
            <person name="Lauterbach L."/>
            <person name="Steele A.D."/>
            <person name="Gui C."/>
            <person name="Meng S."/>
            <person name="Li G."/>
            <person name="Viehrig K."/>
            <person name="Ye F."/>
            <person name="Su P."/>
            <person name="Kiefer A.F."/>
            <person name="Nichols A."/>
            <person name="Cepeda A.J."/>
            <person name="Yan W."/>
            <person name="Fan B."/>
            <person name="Jiang Y."/>
            <person name="Adhikari A."/>
            <person name="Zheng C.-J."/>
            <person name="Schuster L."/>
            <person name="Cowan T.M."/>
            <person name="Smanski M.J."/>
            <person name="Chevrette M.G."/>
            <person name="De Carvalho L.P.S."/>
            <person name="Shen B."/>
        </authorList>
    </citation>
    <scope>NUCLEOTIDE SEQUENCE [LARGE SCALE GENOMIC DNA]</scope>
    <source>
        <strain evidence="6 7">NPDC050403</strain>
    </source>
</reference>